<accession>A0AAP0JMV1</accession>
<evidence type="ECO:0000313" key="3">
    <source>
        <dbReference type="Proteomes" id="UP001417504"/>
    </source>
</evidence>
<keyword evidence="3" id="KW-1185">Reference proteome</keyword>
<gene>
    <name evidence="2" type="ORF">Sjap_007527</name>
</gene>
<dbReference type="Proteomes" id="UP001417504">
    <property type="component" value="Unassembled WGS sequence"/>
</dbReference>
<comment type="caution">
    <text evidence="2">The sequence shown here is derived from an EMBL/GenBank/DDBJ whole genome shotgun (WGS) entry which is preliminary data.</text>
</comment>
<dbReference type="EMBL" id="JBBNAE010000003">
    <property type="protein sequence ID" value="KAK9136933.1"/>
    <property type="molecule type" value="Genomic_DNA"/>
</dbReference>
<dbReference type="AlphaFoldDB" id="A0AAP0JMV1"/>
<feature type="region of interest" description="Disordered" evidence="1">
    <location>
        <begin position="155"/>
        <end position="188"/>
    </location>
</feature>
<evidence type="ECO:0000313" key="2">
    <source>
        <dbReference type="EMBL" id="KAK9136933.1"/>
    </source>
</evidence>
<reference evidence="2 3" key="1">
    <citation type="submission" date="2024-01" db="EMBL/GenBank/DDBJ databases">
        <title>Genome assemblies of Stephania.</title>
        <authorList>
            <person name="Yang L."/>
        </authorList>
    </citation>
    <scope>NUCLEOTIDE SEQUENCE [LARGE SCALE GENOMIC DNA]</scope>
    <source>
        <strain evidence="2">QJT</strain>
        <tissue evidence="2">Leaf</tissue>
    </source>
</reference>
<feature type="compositionally biased region" description="Polar residues" evidence="1">
    <location>
        <begin position="254"/>
        <end position="267"/>
    </location>
</feature>
<protein>
    <submittedName>
        <fullName evidence="2">Uncharacterized protein</fullName>
    </submittedName>
</protein>
<feature type="region of interest" description="Disordered" evidence="1">
    <location>
        <begin position="244"/>
        <end position="267"/>
    </location>
</feature>
<name>A0AAP0JMV1_9MAGN</name>
<organism evidence="2 3">
    <name type="scientific">Stephania japonica</name>
    <dbReference type="NCBI Taxonomy" id="461633"/>
    <lineage>
        <taxon>Eukaryota</taxon>
        <taxon>Viridiplantae</taxon>
        <taxon>Streptophyta</taxon>
        <taxon>Embryophyta</taxon>
        <taxon>Tracheophyta</taxon>
        <taxon>Spermatophyta</taxon>
        <taxon>Magnoliopsida</taxon>
        <taxon>Ranunculales</taxon>
        <taxon>Menispermaceae</taxon>
        <taxon>Menispermoideae</taxon>
        <taxon>Cissampelideae</taxon>
        <taxon>Stephania</taxon>
    </lineage>
</organism>
<sequence>MALEHTTATLLNVEIGFTIVTPYALLFRFVFNVRQLLAAVLPPCAIVADRHDLGYVGNTLMNLWVLPNPRSGSPTGQTTEHGGFRGPFHDLEDALRLFCTFLTGNHHHGSFAIDAMTWGIFRDITMSIVKSHNPQSVSISGGKFCERHFIYSGEEKESSKADQSMVAGSSSSSRDLNKNDGGGTSFLAMDTNSKNFQKLVPSVPLLQPNFVGPPRASSSPSSLSSRIPEMHETKQIRGHGHFAKPPPFSELEPINNTNYRNITRSGC</sequence>
<evidence type="ECO:0000256" key="1">
    <source>
        <dbReference type="SAM" id="MobiDB-lite"/>
    </source>
</evidence>
<proteinExistence type="predicted"/>